<keyword evidence="1" id="KW-0732">Signal</keyword>
<accession>A0A453KII0</accession>
<evidence type="ECO:0000313" key="3">
    <source>
        <dbReference type="Proteomes" id="UP000015105"/>
    </source>
</evidence>
<dbReference type="AlphaFoldDB" id="A0A453KII0"/>
<dbReference type="EnsemblPlants" id="AET5Gv20427600.1">
    <property type="protein sequence ID" value="AET5Gv20427600.1"/>
    <property type="gene ID" value="AET5Gv20427600"/>
</dbReference>
<organism evidence="2 3">
    <name type="scientific">Aegilops tauschii subsp. strangulata</name>
    <name type="common">Goatgrass</name>
    <dbReference type="NCBI Taxonomy" id="200361"/>
    <lineage>
        <taxon>Eukaryota</taxon>
        <taxon>Viridiplantae</taxon>
        <taxon>Streptophyta</taxon>
        <taxon>Embryophyta</taxon>
        <taxon>Tracheophyta</taxon>
        <taxon>Spermatophyta</taxon>
        <taxon>Magnoliopsida</taxon>
        <taxon>Liliopsida</taxon>
        <taxon>Poales</taxon>
        <taxon>Poaceae</taxon>
        <taxon>BOP clade</taxon>
        <taxon>Pooideae</taxon>
        <taxon>Triticodae</taxon>
        <taxon>Triticeae</taxon>
        <taxon>Triticinae</taxon>
        <taxon>Aegilops</taxon>
    </lineage>
</organism>
<keyword evidence="3" id="KW-1185">Reference proteome</keyword>
<protein>
    <submittedName>
        <fullName evidence="2">Uncharacterized protein</fullName>
    </submittedName>
</protein>
<feature type="chain" id="PRO_5019249905" evidence="1">
    <location>
        <begin position="29"/>
        <end position="55"/>
    </location>
</feature>
<feature type="signal peptide" evidence="1">
    <location>
        <begin position="1"/>
        <end position="28"/>
    </location>
</feature>
<name>A0A453KII0_AEGTS</name>
<reference evidence="3" key="2">
    <citation type="journal article" date="2017" name="Nat. Plants">
        <title>The Aegilops tauschii genome reveals multiple impacts of transposons.</title>
        <authorList>
            <person name="Zhao G."/>
            <person name="Zou C."/>
            <person name="Li K."/>
            <person name="Wang K."/>
            <person name="Li T."/>
            <person name="Gao L."/>
            <person name="Zhang X."/>
            <person name="Wang H."/>
            <person name="Yang Z."/>
            <person name="Liu X."/>
            <person name="Jiang W."/>
            <person name="Mao L."/>
            <person name="Kong X."/>
            <person name="Jiao Y."/>
            <person name="Jia J."/>
        </authorList>
    </citation>
    <scope>NUCLEOTIDE SEQUENCE [LARGE SCALE GENOMIC DNA]</scope>
    <source>
        <strain evidence="3">cv. AL8/78</strain>
    </source>
</reference>
<dbReference type="Proteomes" id="UP000015105">
    <property type="component" value="Chromosome 5D"/>
</dbReference>
<reference evidence="2" key="3">
    <citation type="journal article" date="2017" name="Nature">
        <title>Genome sequence of the progenitor of the wheat D genome Aegilops tauschii.</title>
        <authorList>
            <person name="Luo M.C."/>
            <person name="Gu Y.Q."/>
            <person name="Puiu D."/>
            <person name="Wang H."/>
            <person name="Twardziok S.O."/>
            <person name="Deal K.R."/>
            <person name="Huo N."/>
            <person name="Zhu T."/>
            <person name="Wang L."/>
            <person name="Wang Y."/>
            <person name="McGuire P.E."/>
            <person name="Liu S."/>
            <person name="Long H."/>
            <person name="Ramasamy R.K."/>
            <person name="Rodriguez J.C."/>
            <person name="Van S.L."/>
            <person name="Yuan L."/>
            <person name="Wang Z."/>
            <person name="Xia Z."/>
            <person name="Xiao L."/>
            <person name="Anderson O.D."/>
            <person name="Ouyang S."/>
            <person name="Liang Y."/>
            <person name="Zimin A.V."/>
            <person name="Pertea G."/>
            <person name="Qi P."/>
            <person name="Bennetzen J.L."/>
            <person name="Dai X."/>
            <person name="Dawson M.W."/>
            <person name="Muller H.G."/>
            <person name="Kugler K."/>
            <person name="Rivarola-Duarte L."/>
            <person name="Spannagl M."/>
            <person name="Mayer K.F.X."/>
            <person name="Lu F.H."/>
            <person name="Bevan M.W."/>
            <person name="Leroy P."/>
            <person name="Li P."/>
            <person name="You F.M."/>
            <person name="Sun Q."/>
            <person name="Liu Z."/>
            <person name="Lyons E."/>
            <person name="Wicker T."/>
            <person name="Salzberg S.L."/>
            <person name="Devos K.M."/>
            <person name="Dvorak J."/>
        </authorList>
    </citation>
    <scope>NUCLEOTIDE SEQUENCE [LARGE SCALE GENOMIC DNA]</scope>
    <source>
        <strain evidence="2">cv. AL8/78</strain>
    </source>
</reference>
<reference evidence="2" key="5">
    <citation type="journal article" date="2021" name="G3 (Bethesda)">
        <title>Aegilops tauschii genome assembly Aet v5.0 features greater sequence contiguity and improved annotation.</title>
        <authorList>
            <person name="Wang L."/>
            <person name="Zhu T."/>
            <person name="Rodriguez J.C."/>
            <person name="Deal K.R."/>
            <person name="Dubcovsky J."/>
            <person name="McGuire P.E."/>
            <person name="Lux T."/>
            <person name="Spannagl M."/>
            <person name="Mayer K.F.X."/>
            <person name="Baldrich P."/>
            <person name="Meyers B.C."/>
            <person name="Huo N."/>
            <person name="Gu Y.Q."/>
            <person name="Zhou H."/>
            <person name="Devos K.M."/>
            <person name="Bennetzen J.L."/>
            <person name="Unver T."/>
            <person name="Budak H."/>
            <person name="Gulick P.J."/>
            <person name="Galiba G."/>
            <person name="Kalapos B."/>
            <person name="Nelson D.R."/>
            <person name="Li P."/>
            <person name="You F.M."/>
            <person name="Luo M.C."/>
            <person name="Dvorak J."/>
        </authorList>
    </citation>
    <scope>NUCLEOTIDE SEQUENCE [LARGE SCALE GENOMIC DNA]</scope>
    <source>
        <strain evidence="2">cv. AL8/78</strain>
    </source>
</reference>
<dbReference type="Gramene" id="AET5Gv20427600.1">
    <property type="protein sequence ID" value="AET5Gv20427600.1"/>
    <property type="gene ID" value="AET5Gv20427600"/>
</dbReference>
<reference evidence="2" key="4">
    <citation type="submission" date="2019-03" db="UniProtKB">
        <authorList>
            <consortium name="EnsemblPlants"/>
        </authorList>
    </citation>
    <scope>IDENTIFICATION</scope>
</reference>
<evidence type="ECO:0000256" key="1">
    <source>
        <dbReference type="SAM" id="SignalP"/>
    </source>
</evidence>
<proteinExistence type="predicted"/>
<evidence type="ECO:0000313" key="2">
    <source>
        <dbReference type="EnsemblPlants" id="AET5Gv20427600.1"/>
    </source>
</evidence>
<reference evidence="3" key="1">
    <citation type="journal article" date="2014" name="Science">
        <title>Ancient hybridizations among the ancestral genomes of bread wheat.</title>
        <authorList>
            <consortium name="International Wheat Genome Sequencing Consortium,"/>
            <person name="Marcussen T."/>
            <person name="Sandve S.R."/>
            <person name="Heier L."/>
            <person name="Spannagl M."/>
            <person name="Pfeifer M."/>
            <person name="Jakobsen K.S."/>
            <person name="Wulff B.B."/>
            <person name="Steuernagel B."/>
            <person name="Mayer K.F."/>
            <person name="Olsen O.A."/>
        </authorList>
    </citation>
    <scope>NUCLEOTIDE SEQUENCE [LARGE SCALE GENOMIC DNA]</scope>
    <source>
        <strain evidence="3">cv. AL8/78</strain>
    </source>
</reference>
<sequence>MVLLAASGTYRCLTTAFLLPCLLIFVSCDDQTNGVNLYVLRVRSLPLLNLASAPA</sequence>